<dbReference type="SUPFAM" id="SSF46689">
    <property type="entry name" value="Homeodomain-like"/>
    <property type="match status" value="1"/>
</dbReference>
<dbReference type="Pfam" id="PF00440">
    <property type="entry name" value="TetR_N"/>
    <property type="match status" value="1"/>
</dbReference>
<evidence type="ECO:0000256" key="2">
    <source>
        <dbReference type="ARBA" id="ARBA00023125"/>
    </source>
</evidence>
<dbReference type="PRINTS" id="PR00455">
    <property type="entry name" value="HTHTETR"/>
</dbReference>
<keyword evidence="1" id="KW-0805">Transcription regulation</keyword>
<gene>
    <name evidence="7" type="ORF">F0U47_12570</name>
</gene>
<evidence type="ECO:0000313" key="8">
    <source>
        <dbReference type="Proteomes" id="UP000324351"/>
    </source>
</evidence>
<feature type="region of interest" description="Disordered" evidence="5">
    <location>
        <begin position="1"/>
        <end position="28"/>
    </location>
</feature>
<protein>
    <submittedName>
        <fullName evidence="7">TetR/AcrR family transcriptional regulator</fullName>
    </submittedName>
</protein>
<proteinExistence type="predicted"/>
<accession>A0A5B1M3S5</accession>
<reference evidence="7 8" key="1">
    <citation type="submission" date="2019-09" db="EMBL/GenBank/DDBJ databases">
        <title>Nocardioides panacisoli sp. nov., isolated from the soil of a ginseng field.</title>
        <authorList>
            <person name="Cho C."/>
        </authorList>
    </citation>
    <scope>NUCLEOTIDE SEQUENCE [LARGE SCALE GENOMIC DNA]</scope>
    <source>
        <strain evidence="7 8">BN140041</strain>
    </source>
</reference>
<dbReference type="Gene3D" id="1.10.357.10">
    <property type="entry name" value="Tetracycline Repressor, domain 2"/>
    <property type="match status" value="1"/>
</dbReference>
<evidence type="ECO:0000256" key="4">
    <source>
        <dbReference type="PROSITE-ProRule" id="PRU00335"/>
    </source>
</evidence>
<name>A0A5B1M3S5_9ACTN</name>
<dbReference type="PANTHER" id="PTHR30055">
    <property type="entry name" value="HTH-TYPE TRANSCRIPTIONAL REGULATOR RUTR"/>
    <property type="match status" value="1"/>
</dbReference>
<evidence type="ECO:0000256" key="1">
    <source>
        <dbReference type="ARBA" id="ARBA00023015"/>
    </source>
</evidence>
<dbReference type="InterPro" id="IPR050109">
    <property type="entry name" value="HTH-type_TetR-like_transc_reg"/>
</dbReference>
<dbReference type="GO" id="GO:0000976">
    <property type="term" value="F:transcription cis-regulatory region binding"/>
    <property type="evidence" value="ECO:0007669"/>
    <property type="project" value="TreeGrafter"/>
</dbReference>
<feature type="DNA-binding region" description="H-T-H motif" evidence="4">
    <location>
        <begin position="48"/>
        <end position="67"/>
    </location>
</feature>
<reference evidence="7 8" key="2">
    <citation type="submission" date="2019-09" db="EMBL/GenBank/DDBJ databases">
        <authorList>
            <person name="Jin C."/>
        </authorList>
    </citation>
    <scope>NUCLEOTIDE SEQUENCE [LARGE SCALE GENOMIC DNA]</scope>
    <source>
        <strain evidence="7 8">BN140041</strain>
    </source>
</reference>
<dbReference type="PANTHER" id="PTHR30055:SF151">
    <property type="entry name" value="TRANSCRIPTIONAL REGULATORY PROTEIN"/>
    <property type="match status" value="1"/>
</dbReference>
<evidence type="ECO:0000259" key="6">
    <source>
        <dbReference type="PROSITE" id="PS50977"/>
    </source>
</evidence>
<evidence type="ECO:0000313" key="7">
    <source>
        <dbReference type="EMBL" id="KAA1426789.1"/>
    </source>
</evidence>
<dbReference type="AlphaFoldDB" id="A0A5B1M3S5"/>
<keyword evidence="8" id="KW-1185">Reference proteome</keyword>
<dbReference type="GO" id="GO:0003700">
    <property type="term" value="F:DNA-binding transcription factor activity"/>
    <property type="evidence" value="ECO:0007669"/>
    <property type="project" value="TreeGrafter"/>
</dbReference>
<feature type="compositionally biased region" description="Polar residues" evidence="5">
    <location>
        <begin position="1"/>
        <end position="12"/>
    </location>
</feature>
<organism evidence="7 8">
    <name type="scientific">Nocardioides antri</name>
    <dbReference type="NCBI Taxonomy" id="2607659"/>
    <lineage>
        <taxon>Bacteria</taxon>
        <taxon>Bacillati</taxon>
        <taxon>Actinomycetota</taxon>
        <taxon>Actinomycetes</taxon>
        <taxon>Propionibacteriales</taxon>
        <taxon>Nocardioidaceae</taxon>
        <taxon>Nocardioides</taxon>
    </lineage>
</organism>
<evidence type="ECO:0000256" key="5">
    <source>
        <dbReference type="SAM" id="MobiDB-lite"/>
    </source>
</evidence>
<keyword evidence="3" id="KW-0804">Transcription</keyword>
<dbReference type="EMBL" id="VUJW01000006">
    <property type="protein sequence ID" value="KAA1426789.1"/>
    <property type="molecule type" value="Genomic_DNA"/>
</dbReference>
<keyword evidence="2 4" id="KW-0238">DNA-binding</keyword>
<evidence type="ECO:0000256" key="3">
    <source>
        <dbReference type="ARBA" id="ARBA00023163"/>
    </source>
</evidence>
<feature type="domain" description="HTH tetR-type" evidence="6">
    <location>
        <begin position="25"/>
        <end position="85"/>
    </location>
</feature>
<dbReference type="PROSITE" id="PS50977">
    <property type="entry name" value="HTH_TETR_2"/>
    <property type="match status" value="1"/>
</dbReference>
<comment type="caution">
    <text evidence="7">The sequence shown here is derived from an EMBL/GenBank/DDBJ whole genome shotgun (WGS) entry which is preliminary data.</text>
</comment>
<dbReference type="InterPro" id="IPR001647">
    <property type="entry name" value="HTH_TetR"/>
</dbReference>
<sequence>MVASVNTMSTQSRKYELKARAESQKETRDRIARSAAELHEEVGVARTTVAEIARRAGVSRLTVYNHFPDLDVLLPACAAHYEGIHPRPVFDETLASPEPADRVAGSLELLYAWYRETEPMFGKAFSDRATVPELDRFLAGGVEQMAEDLVVRLEESLGKATSDQRTMLRLAVDFWTWRRLTREGLDDRGASRLMARMVVG</sequence>
<feature type="compositionally biased region" description="Basic and acidic residues" evidence="5">
    <location>
        <begin position="13"/>
        <end position="28"/>
    </location>
</feature>
<dbReference type="InterPro" id="IPR009057">
    <property type="entry name" value="Homeodomain-like_sf"/>
</dbReference>
<dbReference type="Proteomes" id="UP000324351">
    <property type="component" value="Unassembled WGS sequence"/>
</dbReference>